<accession>A0A6A6CN67</accession>
<dbReference type="Proteomes" id="UP000799537">
    <property type="component" value="Unassembled WGS sequence"/>
</dbReference>
<dbReference type="RefSeq" id="XP_033668972.1">
    <property type="nucleotide sequence ID" value="XM_033812359.1"/>
</dbReference>
<dbReference type="InterPro" id="IPR036388">
    <property type="entry name" value="WH-like_DNA-bd_sf"/>
</dbReference>
<dbReference type="Gene3D" id="1.10.10.10">
    <property type="entry name" value="Winged helix-like DNA-binding domain superfamily/Winged helix DNA-binding domain"/>
    <property type="match status" value="1"/>
</dbReference>
<sequence>MASQPQQQEQKKAMSMAMAAVPQLLTPDQPMADSFVVSGPEPRMPSPPASPEFNAELSFQHKDDVLYPDHNITDSTHDQKPLFDTSHNWTTPEREQRSPTATSLSITTPRSSVSSPDQHHDLQSQTLLPKIQSQKSSSPVGPVEHFNTYGMEYWKFMMSQNEAFRERQRAARQLPQPSRRANATPRDPFTVDMVSSLGGIRISKPSRANAVAKVKTPKAVPAKPAARSQATVATSRVDSPPKRSRRKTATPDPSLGILPHAAQPKPRTRAAPTKKIDDKSNAEWAQLPDYCPPTSSLDSMSKKMTASWTNGNPLNLDTDPDRGHLHPQELVVASVLRLHCNSYLANKRRIFAARYQALLDGKDFNKTSAQVSAKIDVNKSSKLWESFDSVGWFDKTWFEKYL</sequence>
<evidence type="ECO:0000256" key="1">
    <source>
        <dbReference type="SAM" id="MobiDB-lite"/>
    </source>
</evidence>
<dbReference type="AlphaFoldDB" id="A0A6A6CN67"/>
<evidence type="ECO:0000259" key="2">
    <source>
        <dbReference type="Pfam" id="PF04433"/>
    </source>
</evidence>
<feature type="domain" description="SWIRM" evidence="2">
    <location>
        <begin position="323"/>
        <end position="394"/>
    </location>
</feature>
<gene>
    <name evidence="3" type="ORF">M409DRAFT_53404</name>
</gene>
<feature type="compositionally biased region" description="Polar residues" evidence="1">
    <location>
        <begin position="293"/>
        <end position="304"/>
    </location>
</feature>
<dbReference type="FunFam" id="1.10.10.10:FF:000087">
    <property type="entry name" value="Transcriptional adapter 2"/>
    <property type="match status" value="1"/>
</dbReference>
<feature type="region of interest" description="Disordered" evidence="1">
    <location>
        <begin position="30"/>
        <end position="144"/>
    </location>
</feature>
<keyword evidence="4" id="KW-1185">Reference proteome</keyword>
<protein>
    <recommendedName>
        <fullName evidence="2">SWIRM domain-containing protein</fullName>
    </recommendedName>
</protein>
<reference evidence="3" key="1">
    <citation type="journal article" date="2020" name="Stud. Mycol.">
        <title>101 Dothideomycetes genomes: a test case for predicting lifestyles and emergence of pathogens.</title>
        <authorList>
            <person name="Haridas S."/>
            <person name="Albert R."/>
            <person name="Binder M."/>
            <person name="Bloem J."/>
            <person name="Labutti K."/>
            <person name="Salamov A."/>
            <person name="Andreopoulos B."/>
            <person name="Baker S."/>
            <person name="Barry K."/>
            <person name="Bills G."/>
            <person name="Bluhm B."/>
            <person name="Cannon C."/>
            <person name="Castanera R."/>
            <person name="Culley D."/>
            <person name="Daum C."/>
            <person name="Ezra D."/>
            <person name="Gonzalez J."/>
            <person name="Henrissat B."/>
            <person name="Kuo A."/>
            <person name="Liang C."/>
            <person name="Lipzen A."/>
            <person name="Lutzoni F."/>
            <person name="Magnuson J."/>
            <person name="Mondo S."/>
            <person name="Nolan M."/>
            <person name="Ohm R."/>
            <person name="Pangilinan J."/>
            <person name="Park H.-J."/>
            <person name="Ramirez L."/>
            <person name="Alfaro M."/>
            <person name="Sun H."/>
            <person name="Tritt A."/>
            <person name="Yoshinaga Y."/>
            <person name="Zwiers L.-H."/>
            <person name="Turgeon B."/>
            <person name="Goodwin S."/>
            <person name="Spatafora J."/>
            <person name="Crous P."/>
            <person name="Grigoriev I."/>
        </authorList>
    </citation>
    <scope>NUCLEOTIDE SEQUENCE</scope>
    <source>
        <strain evidence="3">ATCC 36951</strain>
    </source>
</reference>
<evidence type="ECO:0000313" key="3">
    <source>
        <dbReference type="EMBL" id="KAF2168083.1"/>
    </source>
</evidence>
<dbReference type="OrthoDB" id="5598695at2759"/>
<dbReference type="Pfam" id="PF04433">
    <property type="entry name" value="SWIRM"/>
    <property type="match status" value="1"/>
</dbReference>
<feature type="compositionally biased region" description="Basic and acidic residues" evidence="1">
    <location>
        <begin position="59"/>
        <end position="81"/>
    </location>
</feature>
<evidence type="ECO:0000313" key="4">
    <source>
        <dbReference type="Proteomes" id="UP000799537"/>
    </source>
</evidence>
<feature type="compositionally biased region" description="Polar residues" evidence="1">
    <location>
        <begin position="123"/>
        <end position="139"/>
    </location>
</feature>
<dbReference type="GO" id="GO:0010468">
    <property type="term" value="P:regulation of gene expression"/>
    <property type="evidence" value="ECO:0007669"/>
    <property type="project" value="UniProtKB-ARBA"/>
</dbReference>
<feature type="compositionally biased region" description="Polar residues" evidence="1">
    <location>
        <begin position="98"/>
        <end position="116"/>
    </location>
</feature>
<dbReference type="InterPro" id="IPR007526">
    <property type="entry name" value="SWIRM"/>
</dbReference>
<name>A0A6A6CN67_ZASCE</name>
<proteinExistence type="predicted"/>
<feature type="compositionally biased region" description="Low complexity" evidence="1">
    <location>
        <begin position="208"/>
        <end position="226"/>
    </location>
</feature>
<feature type="region of interest" description="Disordered" evidence="1">
    <location>
        <begin position="165"/>
        <end position="190"/>
    </location>
</feature>
<dbReference type="GeneID" id="54565631"/>
<dbReference type="SUPFAM" id="SSF46689">
    <property type="entry name" value="Homeodomain-like"/>
    <property type="match status" value="1"/>
</dbReference>
<feature type="region of interest" description="Disordered" evidence="1">
    <location>
        <begin position="206"/>
        <end position="304"/>
    </location>
</feature>
<organism evidence="3 4">
    <name type="scientific">Zasmidium cellare ATCC 36951</name>
    <dbReference type="NCBI Taxonomy" id="1080233"/>
    <lineage>
        <taxon>Eukaryota</taxon>
        <taxon>Fungi</taxon>
        <taxon>Dikarya</taxon>
        <taxon>Ascomycota</taxon>
        <taxon>Pezizomycotina</taxon>
        <taxon>Dothideomycetes</taxon>
        <taxon>Dothideomycetidae</taxon>
        <taxon>Mycosphaerellales</taxon>
        <taxon>Mycosphaerellaceae</taxon>
        <taxon>Zasmidium</taxon>
    </lineage>
</organism>
<dbReference type="InterPro" id="IPR009057">
    <property type="entry name" value="Homeodomain-like_sf"/>
</dbReference>
<feature type="compositionally biased region" description="Polar residues" evidence="1">
    <location>
        <begin position="228"/>
        <end position="237"/>
    </location>
</feature>
<dbReference type="EMBL" id="ML993591">
    <property type="protein sequence ID" value="KAF2168083.1"/>
    <property type="molecule type" value="Genomic_DNA"/>
</dbReference>